<sequence length="99" mass="10770">MSQRLKAKASKANQASFFLVRASVLKAREGLGPTQDGTDTLSREGSPTSISEDGPLTATTMRAMMAEFYTSIQASIQNQIQALTKELRREVQDIGHRAA</sequence>
<accession>A0AAD1RL60</accession>
<organism evidence="2 3">
    <name type="scientific">Pelobates cultripes</name>
    <name type="common">Western spadefoot toad</name>
    <dbReference type="NCBI Taxonomy" id="61616"/>
    <lineage>
        <taxon>Eukaryota</taxon>
        <taxon>Metazoa</taxon>
        <taxon>Chordata</taxon>
        <taxon>Craniata</taxon>
        <taxon>Vertebrata</taxon>
        <taxon>Euteleostomi</taxon>
        <taxon>Amphibia</taxon>
        <taxon>Batrachia</taxon>
        <taxon>Anura</taxon>
        <taxon>Pelobatoidea</taxon>
        <taxon>Pelobatidae</taxon>
        <taxon>Pelobates</taxon>
    </lineage>
</organism>
<feature type="region of interest" description="Disordered" evidence="1">
    <location>
        <begin position="29"/>
        <end position="55"/>
    </location>
</feature>
<proteinExistence type="predicted"/>
<protein>
    <submittedName>
        <fullName evidence="2">Uncharacterized protein</fullName>
    </submittedName>
</protein>
<reference evidence="2" key="1">
    <citation type="submission" date="2022-03" db="EMBL/GenBank/DDBJ databases">
        <authorList>
            <person name="Alioto T."/>
            <person name="Alioto T."/>
            <person name="Gomez Garrido J."/>
        </authorList>
    </citation>
    <scope>NUCLEOTIDE SEQUENCE</scope>
</reference>
<dbReference type="Proteomes" id="UP001295444">
    <property type="component" value="Chromosome 03"/>
</dbReference>
<name>A0AAD1RL60_PELCU</name>
<evidence type="ECO:0000313" key="3">
    <source>
        <dbReference type="Proteomes" id="UP001295444"/>
    </source>
</evidence>
<dbReference type="EMBL" id="OW240914">
    <property type="protein sequence ID" value="CAH2273707.1"/>
    <property type="molecule type" value="Genomic_DNA"/>
</dbReference>
<dbReference type="AlphaFoldDB" id="A0AAD1RL60"/>
<keyword evidence="3" id="KW-1185">Reference proteome</keyword>
<gene>
    <name evidence="2" type="ORF">PECUL_23A053781</name>
</gene>
<feature type="compositionally biased region" description="Polar residues" evidence="1">
    <location>
        <begin position="35"/>
        <end position="51"/>
    </location>
</feature>
<evidence type="ECO:0000256" key="1">
    <source>
        <dbReference type="SAM" id="MobiDB-lite"/>
    </source>
</evidence>
<evidence type="ECO:0000313" key="2">
    <source>
        <dbReference type="EMBL" id="CAH2273707.1"/>
    </source>
</evidence>